<sequence length="299" mass="33510">MESQPGGAVVRIRSTKPKFWESKTIAQLDWETRLVLKGLESYVDDNGVGKDDIELIATSVFPRDTFRNPRETLARLSEAISRIAAAVLIVRYEVNGEKLLYIDDWKNLQRIDKPAKGRYPRPDGTFEYSQDVNRESYGSPPEHCAPGVGEQGNRGTGESTDLPDPDGSSVIDLPVQASDFPATFDPIPPSNYPEPFERWWHHYPRKAGKRKAFAAWQSARRRATDEQLIEGAKRYAADPNRTDQFTKYPEGWLSRDGWDDDPLPARNGNNGHRVAASDAAFAAAQALKTPEPSGRLELE</sequence>
<dbReference type="AlphaFoldDB" id="A0A1A1YK50"/>
<dbReference type="Proteomes" id="UP000093779">
    <property type="component" value="Unassembled WGS sequence"/>
</dbReference>
<evidence type="ECO:0000313" key="2">
    <source>
        <dbReference type="EMBL" id="OBF14415.1"/>
    </source>
</evidence>
<name>A0A1A1YK50_9MYCO</name>
<dbReference type="EMBL" id="LZHX01000087">
    <property type="protein sequence ID" value="OBF14415.1"/>
    <property type="molecule type" value="Genomic_DNA"/>
</dbReference>
<comment type="caution">
    <text evidence="2">The sequence shown here is derived from an EMBL/GenBank/DDBJ whole genome shotgun (WGS) entry which is preliminary data.</text>
</comment>
<gene>
    <name evidence="2" type="ORF">A5726_24970</name>
</gene>
<accession>A0A1A1YK50</accession>
<reference evidence="2 3" key="1">
    <citation type="submission" date="2016-06" db="EMBL/GenBank/DDBJ databases">
        <authorList>
            <person name="Kjaerup R.B."/>
            <person name="Dalgaard T.S."/>
            <person name="Juul-Madsen H.R."/>
        </authorList>
    </citation>
    <scope>NUCLEOTIDE SEQUENCE [LARGE SCALE GENOMIC DNA]</scope>
    <source>
        <strain evidence="2 3">ACS1953</strain>
    </source>
</reference>
<protein>
    <submittedName>
        <fullName evidence="2">Uncharacterized protein</fullName>
    </submittedName>
</protein>
<organism evidence="2 3">
    <name type="scientific">Mycolicibacterium conceptionense</name>
    <dbReference type="NCBI Taxonomy" id="451644"/>
    <lineage>
        <taxon>Bacteria</taxon>
        <taxon>Bacillati</taxon>
        <taxon>Actinomycetota</taxon>
        <taxon>Actinomycetes</taxon>
        <taxon>Mycobacteriales</taxon>
        <taxon>Mycobacteriaceae</taxon>
        <taxon>Mycolicibacterium</taxon>
    </lineage>
</organism>
<proteinExistence type="predicted"/>
<evidence type="ECO:0000313" key="3">
    <source>
        <dbReference type="Proteomes" id="UP000093779"/>
    </source>
</evidence>
<feature type="region of interest" description="Disordered" evidence="1">
    <location>
        <begin position="240"/>
        <end position="277"/>
    </location>
</feature>
<evidence type="ECO:0000256" key="1">
    <source>
        <dbReference type="SAM" id="MobiDB-lite"/>
    </source>
</evidence>
<feature type="region of interest" description="Disordered" evidence="1">
    <location>
        <begin position="116"/>
        <end position="165"/>
    </location>
</feature>